<dbReference type="GO" id="GO:0061844">
    <property type="term" value="P:antimicrobial humoral immune response mediated by antimicrobial peptide"/>
    <property type="evidence" value="ECO:0007669"/>
    <property type="project" value="TreeGrafter"/>
</dbReference>
<dbReference type="PANTHER" id="PTHR38003:SF1">
    <property type="entry name" value="THYMIC STROMAL LYMPHOPOIETIN"/>
    <property type="match status" value="1"/>
</dbReference>
<dbReference type="InterPro" id="IPR029189">
    <property type="entry name" value="TSLP"/>
</dbReference>
<dbReference type="PANTHER" id="PTHR38003">
    <property type="entry name" value="THYMIC STROMAL LYMPHOPOIETIN"/>
    <property type="match status" value="1"/>
</dbReference>
<dbReference type="Pfam" id="PF15216">
    <property type="entry name" value="TSLP"/>
    <property type="match status" value="1"/>
</dbReference>
<gene>
    <name evidence="2" type="primary">TSLP</name>
</gene>
<keyword evidence="1" id="KW-1185">Reference proteome</keyword>
<evidence type="ECO:0000313" key="1">
    <source>
        <dbReference type="Proteomes" id="UP000189704"/>
    </source>
</evidence>
<dbReference type="STRING" id="1868482.ENSTSYP00000010460"/>
<organism evidence="1 2">
    <name type="scientific">Carlito syrichta</name>
    <name type="common">Philippine tarsier</name>
    <name type="synonym">Tarsius syrichta</name>
    <dbReference type="NCBI Taxonomy" id="1868482"/>
    <lineage>
        <taxon>Eukaryota</taxon>
        <taxon>Metazoa</taxon>
        <taxon>Chordata</taxon>
        <taxon>Craniata</taxon>
        <taxon>Vertebrata</taxon>
        <taxon>Euteleostomi</taxon>
        <taxon>Mammalia</taxon>
        <taxon>Eutheria</taxon>
        <taxon>Euarchontoglires</taxon>
        <taxon>Primates</taxon>
        <taxon>Haplorrhini</taxon>
        <taxon>Tarsiiformes</taxon>
        <taxon>Tarsiidae</taxon>
        <taxon>Carlito</taxon>
    </lineage>
</organism>
<name>A0A1U7TS45_CARSF</name>
<dbReference type="RefSeq" id="XP_008060620.1">
    <property type="nucleotide sequence ID" value="XM_008062429.1"/>
</dbReference>
<dbReference type="GO" id="GO:0032755">
    <property type="term" value="P:positive regulation of interleukin-6 production"/>
    <property type="evidence" value="ECO:0007669"/>
    <property type="project" value="TreeGrafter"/>
</dbReference>
<dbReference type="GO" id="GO:0050729">
    <property type="term" value="P:positive regulation of inflammatory response"/>
    <property type="evidence" value="ECO:0007669"/>
    <property type="project" value="TreeGrafter"/>
</dbReference>
<sequence>MQEGGGRRQRGAGRRESRATWAKLGRRWVQPSILIRVGLPSLSPSVGTAGELRPQLVSTQYFSTKEEETHRWEVVKGSAQRCSGCAGSRYQVLRGAAGFRKCFSQGESVGHGNYPIGERCCYLFLKAHWNIKGLGQRKKEEVFSRKIVILQLVGLVLTYDFTNCDFKKITQDYTLIYNDLNTYMNGTKSTKFNSTVPCYNQSHCLAEIERLTISPTHRCASLAKETFALRTKATLTGYCPDYPGIQINNARVMKKTRKREVTTNTCLEQVSQLLGLWRRLLRFHGTRSKSS</sequence>
<dbReference type="AlphaFoldDB" id="A0A1U7TS45"/>
<dbReference type="Gene3D" id="1.20.1250.90">
    <property type="entry name" value="Thymic stromal lymphopoietin"/>
    <property type="match status" value="1"/>
</dbReference>
<dbReference type="GO" id="GO:0032733">
    <property type="term" value="P:positive regulation of interleukin-10 production"/>
    <property type="evidence" value="ECO:0007669"/>
    <property type="project" value="TreeGrafter"/>
</dbReference>
<dbReference type="GeneID" id="103264716"/>
<dbReference type="CTD" id="85480"/>
<dbReference type="Proteomes" id="UP000189704">
    <property type="component" value="Unplaced"/>
</dbReference>
<dbReference type="GO" id="GO:0032736">
    <property type="term" value="P:positive regulation of interleukin-13 production"/>
    <property type="evidence" value="ECO:0007669"/>
    <property type="project" value="TreeGrafter"/>
</dbReference>
<dbReference type="OrthoDB" id="9838157at2759"/>
<accession>A0A1U7TS45</accession>
<dbReference type="GO" id="GO:0032722">
    <property type="term" value="P:positive regulation of chemokine production"/>
    <property type="evidence" value="ECO:0007669"/>
    <property type="project" value="TreeGrafter"/>
</dbReference>
<reference evidence="2" key="1">
    <citation type="submission" date="2025-08" db="UniProtKB">
        <authorList>
            <consortium name="RefSeq"/>
        </authorList>
    </citation>
    <scope>IDENTIFICATION</scope>
</reference>
<dbReference type="GO" id="GO:0005576">
    <property type="term" value="C:extracellular region"/>
    <property type="evidence" value="ECO:0007669"/>
    <property type="project" value="TreeGrafter"/>
</dbReference>
<dbReference type="GO" id="GO:0005125">
    <property type="term" value="F:cytokine activity"/>
    <property type="evidence" value="ECO:0007669"/>
    <property type="project" value="InterPro"/>
</dbReference>
<proteinExistence type="predicted"/>
<dbReference type="GO" id="GO:0001961">
    <property type="term" value="P:positive regulation of cytokine-mediated signaling pathway"/>
    <property type="evidence" value="ECO:0007669"/>
    <property type="project" value="TreeGrafter"/>
</dbReference>
<dbReference type="FunFam" id="1.20.1250.90:FF:000001">
    <property type="entry name" value="Thymic stromal lymphopoietin"/>
    <property type="match status" value="1"/>
</dbReference>
<dbReference type="InterPro" id="IPR038329">
    <property type="entry name" value="TSLP_sf"/>
</dbReference>
<dbReference type="GO" id="GO:0005139">
    <property type="term" value="F:interleukin-7 receptor binding"/>
    <property type="evidence" value="ECO:0007669"/>
    <property type="project" value="TreeGrafter"/>
</dbReference>
<evidence type="ECO:0000313" key="2">
    <source>
        <dbReference type="RefSeq" id="XP_008060620.1"/>
    </source>
</evidence>
<dbReference type="GO" id="GO:0032754">
    <property type="term" value="P:positive regulation of interleukin-5 production"/>
    <property type="evidence" value="ECO:0007669"/>
    <property type="project" value="TreeGrafter"/>
</dbReference>
<protein>
    <submittedName>
        <fullName evidence="2">Thymic stromal lymphopoietin</fullName>
    </submittedName>
</protein>
<dbReference type="KEGG" id="csyr:103264716"/>